<protein>
    <recommendedName>
        <fullName evidence="5">Lipoprotein</fullName>
    </recommendedName>
</protein>
<dbReference type="AlphaFoldDB" id="A0A6P2NRX8"/>
<name>A0A6P2NRX8_9BURK</name>
<keyword evidence="2" id="KW-0732">Signal</keyword>
<accession>A0A6P2NRX8</accession>
<dbReference type="EMBL" id="CABVQC010000033">
    <property type="protein sequence ID" value="VWB97685.1"/>
    <property type="molecule type" value="Genomic_DNA"/>
</dbReference>
<evidence type="ECO:0000313" key="3">
    <source>
        <dbReference type="EMBL" id="VWB97685.1"/>
    </source>
</evidence>
<evidence type="ECO:0000313" key="4">
    <source>
        <dbReference type="Proteomes" id="UP000494261"/>
    </source>
</evidence>
<dbReference type="Proteomes" id="UP000494261">
    <property type="component" value="Unassembled WGS sequence"/>
</dbReference>
<feature type="region of interest" description="Disordered" evidence="1">
    <location>
        <begin position="92"/>
        <end position="112"/>
    </location>
</feature>
<sequence length="112" mass="11840">MKKCIVLVLLSLALAACNQSQDKSQGEGKKEGSVVTPSSLAGTFTSGKDTFVFSADGKVTAKNPNFADKVTTYSIEGGKVTFKFPQGYPISMSLNSDGSLTSDSNINYKKTD</sequence>
<reference evidence="3 4" key="1">
    <citation type="submission" date="2019-09" db="EMBL/GenBank/DDBJ databases">
        <authorList>
            <person name="Depoorter E."/>
        </authorList>
    </citation>
    <scope>NUCLEOTIDE SEQUENCE [LARGE SCALE GENOMIC DNA]</scope>
    <source>
        <strain evidence="3">LMG 13014</strain>
    </source>
</reference>
<gene>
    <name evidence="3" type="ORF">BLA13014_04566</name>
</gene>
<evidence type="ECO:0000256" key="1">
    <source>
        <dbReference type="SAM" id="MobiDB-lite"/>
    </source>
</evidence>
<feature type="chain" id="PRO_5026962767" description="Lipoprotein" evidence="2">
    <location>
        <begin position="21"/>
        <end position="112"/>
    </location>
</feature>
<dbReference type="RefSeq" id="WP_175024162.1">
    <property type="nucleotide sequence ID" value="NZ_CABVQC010000033.1"/>
</dbReference>
<dbReference type="PROSITE" id="PS51257">
    <property type="entry name" value="PROKAR_LIPOPROTEIN"/>
    <property type="match status" value="1"/>
</dbReference>
<evidence type="ECO:0008006" key="5">
    <source>
        <dbReference type="Google" id="ProtNLM"/>
    </source>
</evidence>
<feature type="signal peptide" evidence="2">
    <location>
        <begin position="1"/>
        <end position="20"/>
    </location>
</feature>
<evidence type="ECO:0000256" key="2">
    <source>
        <dbReference type="SAM" id="SignalP"/>
    </source>
</evidence>
<proteinExistence type="predicted"/>
<organism evidence="3 4">
    <name type="scientific">Burkholderia aenigmatica</name>
    <dbReference type="NCBI Taxonomy" id="2015348"/>
    <lineage>
        <taxon>Bacteria</taxon>
        <taxon>Pseudomonadati</taxon>
        <taxon>Pseudomonadota</taxon>
        <taxon>Betaproteobacteria</taxon>
        <taxon>Burkholderiales</taxon>
        <taxon>Burkholderiaceae</taxon>
        <taxon>Burkholderia</taxon>
        <taxon>Burkholderia cepacia complex</taxon>
    </lineage>
</organism>